<dbReference type="AlphaFoldDB" id="A0A4C1Z9P3"/>
<gene>
    <name evidence="1" type="ORF">EVAR_64618_1</name>
</gene>
<evidence type="ECO:0000313" key="2">
    <source>
        <dbReference type="Proteomes" id="UP000299102"/>
    </source>
</evidence>
<dbReference type="Proteomes" id="UP000299102">
    <property type="component" value="Unassembled WGS sequence"/>
</dbReference>
<name>A0A4C1Z9P3_EUMVA</name>
<dbReference type="EMBL" id="BGZK01001688">
    <property type="protein sequence ID" value="GBP84588.1"/>
    <property type="molecule type" value="Genomic_DNA"/>
</dbReference>
<keyword evidence="2" id="KW-1185">Reference proteome</keyword>
<proteinExistence type="predicted"/>
<accession>A0A4C1Z9P3</accession>
<protein>
    <submittedName>
        <fullName evidence="1">Uncharacterized protein</fullName>
    </submittedName>
</protein>
<evidence type="ECO:0000313" key="1">
    <source>
        <dbReference type="EMBL" id="GBP84588.1"/>
    </source>
</evidence>
<comment type="caution">
    <text evidence="1">The sequence shown here is derived from an EMBL/GenBank/DDBJ whole genome shotgun (WGS) entry which is preliminary data.</text>
</comment>
<reference evidence="1 2" key="1">
    <citation type="journal article" date="2019" name="Commun. Biol.">
        <title>The bagworm genome reveals a unique fibroin gene that provides high tensile strength.</title>
        <authorList>
            <person name="Kono N."/>
            <person name="Nakamura H."/>
            <person name="Ohtoshi R."/>
            <person name="Tomita M."/>
            <person name="Numata K."/>
            <person name="Arakawa K."/>
        </authorList>
    </citation>
    <scope>NUCLEOTIDE SEQUENCE [LARGE SCALE GENOMIC DNA]</scope>
</reference>
<sequence length="176" mass="19906">MISIDSQQAYAFEYILCSRTSYYRKPERYVGGGGQAGNTVARLSNGRPATPRLCYRFRCAAAARAHLFDTLAAIQVGKQGRIKPLRRERVVVCNCKVSGRAMLCPGWLQHTNGPARPVRYHVLTVYKREVAASSVAFRLVKTSSNRLPKRVATHLRLRWRYECQWVAVATYSQVAQ</sequence>
<organism evidence="1 2">
    <name type="scientific">Eumeta variegata</name>
    <name type="common">Bagworm moth</name>
    <name type="synonym">Eumeta japonica</name>
    <dbReference type="NCBI Taxonomy" id="151549"/>
    <lineage>
        <taxon>Eukaryota</taxon>
        <taxon>Metazoa</taxon>
        <taxon>Ecdysozoa</taxon>
        <taxon>Arthropoda</taxon>
        <taxon>Hexapoda</taxon>
        <taxon>Insecta</taxon>
        <taxon>Pterygota</taxon>
        <taxon>Neoptera</taxon>
        <taxon>Endopterygota</taxon>
        <taxon>Lepidoptera</taxon>
        <taxon>Glossata</taxon>
        <taxon>Ditrysia</taxon>
        <taxon>Tineoidea</taxon>
        <taxon>Psychidae</taxon>
        <taxon>Oiketicinae</taxon>
        <taxon>Eumeta</taxon>
    </lineage>
</organism>